<evidence type="ECO:0000256" key="1">
    <source>
        <dbReference type="SAM" id="MobiDB-lite"/>
    </source>
</evidence>
<dbReference type="Pfam" id="PF01352">
    <property type="entry name" value="KRAB"/>
    <property type="match status" value="1"/>
</dbReference>
<dbReference type="InterPro" id="IPR036051">
    <property type="entry name" value="KRAB_dom_sf"/>
</dbReference>
<gene>
    <name evidence="3" type="ORF">HJG59_009869</name>
</gene>
<dbReference type="AlphaFoldDB" id="A0A7J8C8L3"/>
<evidence type="ECO:0000313" key="3">
    <source>
        <dbReference type="EMBL" id="KAF6407166.1"/>
    </source>
</evidence>
<dbReference type="GO" id="GO:0006355">
    <property type="term" value="P:regulation of DNA-templated transcription"/>
    <property type="evidence" value="ECO:0007669"/>
    <property type="project" value="InterPro"/>
</dbReference>
<accession>A0A7J8C8L3</accession>
<dbReference type="SMART" id="SM00349">
    <property type="entry name" value="KRAB"/>
    <property type="match status" value="1"/>
</dbReference>
<dbReference type="CDD" id="cd07765">
    <property type="entry name" value="KRAB_A-box"/>
    <property type="match status" value="1"/>
</dbReference>
<dbReference type="Gene3D" id="6.10.140.140">
    <property type="match status" value="1"/>
</dbReference>
<dbReference type="PANTHER" id="PTHR23232">
    <property type="entry name" value="KRAB DOMAIN C2H2 ZINC FINGER"/>
    <property type="match status" value="1"/>
</dbReference>
<dbReference type="PANTHER" id="PTHR23232:SF133">
    <property type="entry name" value="RIKEN CDNA 1700020N01 GENE"/>
    <property type="match status" value="1"/>
</dbReference>
<dbReference type="InParanoid" id="A0A7J8C8L3"/>
<feature type="region of interest" description="Disordered" evidence="1">
    <location>
        <begin position="42"/>
        <end position="97"/>
    </location>
</feature>
<dbReference type="SUPFAM" id="SSF109640">
    <property type="entry name" value="KRAB domain (Kruppel-associated box)"/>
    <property type="match status" value="1"/>
</dbReference>
<protein>
    <recommendedName>
        <fullName evidence="2">KRAB domain-containing protein</fullName>
    </recommendedName>
</protein>
<name>A0A7J8C8L3_MOLMO</name>
<sequence>MKAQKRPFRLDTSVGRDFGGAPGRGFLFSRFVAGGPELRKDRAVFPPHSQWSEPGRRRPGDSLQTRTKRALPGAVLDRSPAPLRPQGPMAAAPPRRPSEVGVTFEDIALYFSRKEWSLLDESQRRLYLNVMLENFNLYPHWVWTFLTWTLQAIVSCEARKSSQEAYWHFQGLN</sequence>
<dbReference type="PROSITE" id="PS50805">
    <property type="entry name" value="KRAB"/>
    <property type="match status" value="1"/>
</dbReference>
<organism evidence="3 4">
    <name type="scientific">Molossus molossus</name>
    <name type="common">Pallas' mastiff bat</name>
    <name type="synonym">Vespertilio molossus</name>
    <dbReference type="NCBI Taxonomy" id="27622"/>
    <lineage>
        <taxon>Eukaryota</taxon>
        <taxon>Metazoa</taxon>
        <taxon>Chordata</taxon>
        <taxon>Craniata</taxon>
        <taxon>Vertebrata</taxon>
        <taxon>Euteleostomi</taxon>
        <taxon>Mammalia</taxon>
        <taxon>Eutheria</taxon>
        <taxon>Laurasiatheria</taxon>
        <taxon>Chiroptera</taxon>
        <taxon>Yangochiroptera</taxon>
        <taxon>Molossidae</taxon>
        <taxon>Molossus</taxon>
    </lineage>
</organism>
<evidence type="ECO:0000259" key="2">
    <source>
        <dbReference type="PROSITE" id="PS50805"/>
    </source>
</evidence>
<dbReference type="InterPro" id="IPR050169">
    <property type="entry name" value="Krueppel_C2H2_ZnF"/>
</dbReference>
<dbReference type="EMBL" id="JACASF010000021">
    <property type="protein sequence ID" value="KAF6407166.1"/>
    <property type="molecule type" value="Genomic_DNA"/>
</dbReference>
<evidence type="ECO:0000313" key="4">
    <source>
        <dbReference type="Proteomes" id="UP000550707"/>
    </source>
</evidence>
<dbReference type="Proteomes" id="UP000550707">
    <property type="component" value="Unassembled WGS sequence"/>
</dbReference>
<reference evidence="3 4" key="1">
    <citation type="journal article" date="2020" name="Nature">
        <title>Six reference-quality genomes reveal evolution of bat adaptations.</title>
        <authorList>
            <person name="Jebb D."/>
            <person name="Huang Z."/>
            <person name="Pippel M."/>
            <person name="Hughes G.M."/>
            <person name="Lavrichenko K."/>
            <person name="Devanna P."/>
            <person name="Winkler S."/>
            <person name="Jermiin L.S."/>
            <person name="Skirmuntt E.C."/>
            <person name="Katzourakis A."/>
            <person name="Burkitt-Gray L."/>
            <person name="Ray D.A."/>
            <person name="Sullivan K.A.M."/>
            <person name="Roscito J.G."/>
            <person name="Kirilenko B.M."/>
            <person name="Davalos L.M."/>
            <person name="Corthals A.P."/>
            <person name="Power M.L."/>
            <person name="Jones G."/>
            <person name="Ransome R.D."/>
            <person name="Dechmann D.K.N."/>
            <person name="Locatelli A.G."/>
            <person name="Puechmaille S.J."/>
            <person name="Fedrigo O."/>
            <person name="Jarvis E.D."/>
            <person name="Hiller M."/>
            <person name="Vernes S.C."/>
            <person name="Myers E.W."/>
            <person name="Teeling E.C."/>
        </authorList>
    </citation>
    <scope>NUCLEOTIDE SEQUENCE [LARGE SCALE GENOMIC DNA]</scope>
    <source>
        <strain evidence="3">MMolMol1</strain>
        <tissue evidence="3">Muscle</tissue>
    </source>
</reference>
<keyword evidence="4" id="KW-1185">Reference proteome</keyword>
<proteinExistence type="predicted"/>
<feature type="domain" description="KRAB" evidence="2">
    <location>
        <begin position="102"/>
        <end position="173"/>
    </location>
</feature>
<dbReference type="InterPro" id="IPR001909">
    <property type="entry name" value="KRAB"/>
</dbReference>
<comment type="caution">
    <text evidence="3">The sequence shown here is derived from an EMBL/GenBank/DDBJ whole genome shotgun (WGS) entry which is preliminary data.</text>
</comment>